<organism evidence="2 3">
    <name type="scientific">Terfezia boudieri ATCC MYA-4762</name>
    <dbReference type="NCBI Taxonomy" id="1051890"/>
    <lineage>
        <taxon>Eukaryota</taxon>
        <taxon>Fungi</taxon>
        <taxon>Dikarya</taxon>
        <taxon>Ascomycota</taxon>
        <taxon>Pezizomycotina</taxon>
        <taxon>Pezizomycetes</taxon>
        <taxon>Pezizales</taxon>
        <taxon>Pezizaceae</taxon>
        <taxon>Terfezia</taxon>
    </lineage>
</organism>
<dbReference type="InParanoid" id="A0A3N4L9Z1"/>
<dbReference type="Proteomes" id="UP000267821">
    <property type="component" value="Unassembled WGS sequence"/>
</dbReference>
<evidence type="ECO:0000313" key="3">
    <source>
        <dbReference type="Proteomes" id="UP000267821"/>
    </source>
</evidence>
<keyword evidence="3" id="KW-1185">Reference proteome</keyword>
<feature type="chain" id="PRO_5018289658" evidence="1">
    <location>
        <begin position="21"/>
        <end position="190"/>
    </location>
</feature>
<dbReference type="EMBL" id="ML121622">
    <property type="protein sequence ID" value="RPB18558.1"/>
    <property type="molecule type" value="Genomic_DNA"/>
</dbReference>
<evidence type="ECO:0000256" key="1">
    <source>
        <dbReference type="SAM" id="SignalP"/>
    </source>
</evidence>
<reference evidence="2 3" key="1">
    <citation type="journal article" date="2018" name="Nat. Ecol. Evol.">
        <title>Pezizomycetes genomes reveal the molecular basis of ectomycorrhizal truffle lifestyle.</title>
        <authorList>
            <person name="Murat C."/>
            <person name="Payen T."/>
            <person name="Noel B."/>
            <person name="Kuo A."/>
            <person name="Morin E."/>
            <person name="Chen J."/>
            <person name="Kohler A."/>
            <person name="Krizsan K."/>
            <person name="Balestrini R."/>
            <person name="Da Silva C."/>
            <person name="Montanini B."/>
            <person name="Hainaut M."/>
            <person name="Levati E."/>
            <person name="Barry K.W."/>
            <person name="Belfiori B."/>
            <person name="Cichocki N."/>
            <person name="Clum A."/>
            <person name="Dockter R.B."/>
            <person name="Fauchery L."/>
            <person name="Guy J."/>
            <person name="Iotti M."/>
            <person name="Le Tacon F."/>
            <person name="Lindquist E.A."/>
            <person name="Lipzen A."/>
            <person name="Malagnac F."/>
            <person name="Mello A."/>
            <person name="Molinier V."/>
            <person name="Miyauchi S."/>
            <person name="Poulain J."/>
            <person name="Riccioni C."/>
            <person name="Rubini A."/>
            <person name="Sitrit Y."/>
            <person name="Splivallo R."/>
            <person name="Traeger S."/>
            <person name="Wang M."/>
            <person name="Zifcakova L."/>
            <person name="Wipf D."/>
            <person name="Zambonelli A."/>
            <person name="Paolocci F."/>
            <person name="Nowrousian M."/>
            <person name="Ottonello S."/>
            <person name="Baldrian P."/>
            <person name="Spatafora J.W."/>
            <person name="Henrissat B."/>
            <person name="Nagy L.G."/>
            <person name="Aury J.M."/>
            <person name="Wincker P."/>
            <person name="Grigoriev I.V."/>
            <person name="Bonfante P."/>
            <person name="Martin F.M."/>
        </authorList>
    </citation>
    <scope>NUCLEOTIDE SEQUENCE [LARGE SCALE GENOMIC DNA]</scope>
    <source>
        <strain evidence="2 3">ATCC MYA-4762</strain>
    </source>
</reference>
<accession>A0A3N4L9Z1</accession>
<dbReference type="AlphaFoldDB" id="A0A3N4L9Z1"/>
<gene>
    <name evidence="2" type="ORF">L211DRAFT_721483</name>
</gene>
<name>A0A3N4L9Z1_9PEZI</name>
<evidence type="ECO:0000313" key="2">
    <source>
        <dbReference type="EMBL" id="RPB18558.1"/>
    </source>
</evidence>
<protein>
    <submittedName>
        <fullName evidence="2">Uncharacterized protein</fullName>
    </submittedName>
</protein>
<proteinExistence type="predicted"/>
<feature type="signal peptide" evidence="1">
    <location>
        <begin position="1"/>
        <end position="20"/>
    </location>
</feature>
<sequence length="190" mass="21334">MVCVFQFHLVLWTSTRRAQGRQSPSRNRPLTLDNSVPHLLFARQAYRSPLTACLLLLSHHNMQKVQKGLSKRVAAARIYLDVSMATRACTWRSPNSELSLGGVSSPPHPSTSWTLAHAYRPALTLHRSKKRRETVTRLNPLLAPCCVSPLRVRSHPCSPACTKFLYILSPSSPWRSSSGNRIWLAAVSKR</sequence>
<keyword evidence="1" id="KW-0732">Signal</keyword>